<gene>
    <name evidence="2" type="ORF">SAMN04487995_5948</name>
</gene>
<evidence type="ECO:0000313" key="3">
    <source>
        <dbReference type="Proteomes" id="UP000199532"/>
    </source>
</evidence>
<feature type="chain" id="PRO_5011576463" description="Polymer-forming protein" evidence="1">
    <location>
        <begin position="27"/>
        <end position="220"/>
    </location>
</feature>
<evidence type="ECO:0000256" key="1">
    <source>
        <dbReference type="SAM" id="SignalP"/>
    </source>
</evidence>
<reference evidence="2 3" key="1">
    <citation type="submission" date="2016-10" db="EMBL/GenBank/DDBJ databases">
        <authorList>
            <person name="de Groot N.N."/>
        </authorList>
    </citation>
    <scope>NUCLEOTIDE SEQUENCE [LARGE SCALE GENOMIC DNA]</scope>
    <source>
        <strain evidence="2 3">DSM 19938</strain>
    </source>
</reference>
<evidence type="ECO:0008006" key="4">
    <source>
        <dbReference type="Google" id="ProtNLM"/>
    </source>
</evidence>
<feature type="signal peptide" evidence="1">
    <location>
        <begin position="1"/>
        <end position="26"/>
    </location>
</feature>
<dbReference type="AlphaFoldDB" id="A0A1H7AUU9"/>
<dbReference type="RefSeq" id="WP_143072173.1">
    <property type="nucleotide sequence ID" value="NZ_FNXY01000011.1"/>
</dbReference>
<dbReference type="EMBL" id="FNXY01000011">
    <property type="protein sequence ID" value="SEJ69058.1"/>
    <property type="molecule type" value="Genomic_DNA"/>
</dbReference>
<dbReference type="STRING" id="408657.SAMN04487995_5948"/>
<accession>A0A1H7AUU9</accession>
<organism evidence="2 3">
    <name type="scientific">Dyadobacter koreensis</name>
    <dbReference type="NCBI Taxonomy" id="408657"/>
    <lineage>
        <taxon>Bacteria</taxon>
        <taxon>Pseudomonadati</taxon>
        <taxon>Bacteroidota</taxon>
        <taxon>Cytophagia</taxon>
        <taxon>Cytophagales</taxon>
        <taxon>Spirosomataceae</taxon>
        <taxon>Dyadobacter</taxon>
    </lineage>
</organism>
<dbReference type="OrthoDB" id="9847928at2"/>
<protein>
    <recommendedName>
        <fullName evidence="4">Polymer-forming protein</fullName>
    </recommendedName>
</protein>
<keyword evidence="3" id="KW-1185">Reference proteome</keyword>
<keyword evidence="1" id="KW-0732">Signal</keyword>
<sequence>MAHTLLRRMIYGAVLGWCAVLTTCFGADGPETTGISIFDTLFIANNTSLSIHGNVYLNQAHVLGKGNLVVQGESQSKIISDHSEVNNLEIITHGILRLEGELRVNHSLSVQSGILDLSAGKLHVSDSTKVRLLNGAVLQGDTRIADLPRQSGKHPSVNFAAKAILTNFYKADKLSTSTMQQQYLPVTQHKWQVSKDVASVPPERNMVSQGVLFNSKNIYS</sequence>
<dbReference type="Proteomes" id="UP000199532">
    <property type="component" value="Unassembled WGS sequence"/>
</dbReference>
<name>A0A1H7AUU9_9BACT</name>
<proteinExistence type="predicted"/>
<evidence type="ECO:0000313" key="2">
    <source>
        <dbReference type="EMBL" id="SEJ69058.1"/>
    </source>
</evidence>